<dbReference type="InterPro" id="IPR011009">
    <property type="entry name" value="Kinase-like_dom_sf"/>
</dbReference>
<dbReference type="PANTHER" id="PTHR44329:SF214">
    <property type="entry name" value="PROTEIN KINASE DOMAIN-CONTAINING PROTEIN"/>
    <property type="match status" value="1"/>
</dbReference>
<feature type="domain" description="Protein kinase" evidence="2">
    <location>
        <begin position="1"/>
        <end position="178"/>
    </location>
</feature>
<reference evidence="4" key="1">
    <citation type="journal article" date="2016" name="Nat. Commun.">
        <title>The Gonium pectorale genome demonstrates co-option of cell cycle regulation during the evolution of multicellularity.</title>
        <authorList>
            <person name="Hanschen E.R."/>
            <person name="Marriage T.N."/>
            <person name="Ferris P.J."/>
            <person name="Hamaji T."/>
            <person name="Toyoda A."/>
            <person name="Fujiyama A."/>
            <person name="Neme R."/>
            <person name="Noguchi H."/>
            <person name="Minakuchi Y."/>
            <person name="Suzuki M."/>
            <person name="Kawai-Toyooka H."/>
            <person name="Smith D.R."/>
            <person name="Sparks H."/>
            <person name="Anderson J."/>
            <person name="Bakaric R."/>
            <person name="Luria V."/>
            <person name="Karger A."/>
            <person name="Kirschner M.W."/>
            <person name="Durand P.M."/>
            <person name="Michod R.E."/>
            <person name="Nozaki H."/>
            <person name="Olson B.J."/>
        </authorList>
    </citation>
    <scope>NUCLEOTIDE SEQUENCE [LARGE SCALE GENOMIC DNA]</scope>
    <source>
        <strain evidence="4">NIES-2863</strain>
    </source>
</reference>
<evidence type="ECO:0000256" key="1">
    <source>
        <dbReference type="SAM" id="MobiDB-lite"/>
    </source>
</evidence>
<dbReference type="Gene3D" id="3.30.200.20">
    <property type="entry name" value="Phosphorylase Kinase, domain 1"/>
    <property type="match status" value="1"/>
</dbReference>
<feature type="region of interest" description="Disordered" evidence="1">
    <location>
        <begin position="219"/>
        <end position="253"/>
    </location>
</feature>
<evidence type="ECO:0000313" key="3">
    <source>
        <dbReference type="EMBL" id="KXZ44439.1"/>
    </source>
</evidence>
<dbReference type="GO" id="GO:0005524">
    <property type="term" value="F:ATP binding"/>
    <property type="evidence" value="ECO:0007669"/>
    <property type="project" value="InterPro"/>
</dbReference>
<dbReference type="Pfam" id="PF00069">
    <property type="entry name" value="Pkinase"/>
    <property type="match status" value="1"/>
</dbReference>
<dbReference type="STRING" id="33097.A0A150G3I6"/>
<sequence>MVAVLGRCDHPNVVRLLAACLTPPRLCLVMERCETSLERLLNGEAAGGSLLPLPTLLHIAIQICQGLEYLHPTIVHRDLKPANVLINGADTERPVVKLADMYSLGVLLWAMLTGQQPWRDHSVAAVAYKVAALGERLPLDHLPDRRCPPQLRRLIRQCWEADPLRRPAAAEAVKELFLLHGEKMVTQPVAMVVAVMVAAPAAALPLGAARSAHLFTRGSPHVADTRAEASLSPAQDQAPQQQDRTSLRGPTPLGVAALGTECTTGSYDAIHGSDSRLLGNGLLPFAGVLPFRLPYASQIDGGGGGRGRGQGGGTACSAPSSCVSEGELARQLASVELELE</sequence>
<organism evidence="3 4">
    <name type="scientific">Gonium pectorale</name>
    <name type="common">Green alga</name>
    <dbReference type="NCBI Taxonomy" id="33097"/>
    <lineage>
        <taxon>Eukaryota</taxon>
        <taxon>Viridiplantae</taxon>
        <taxon>Chlorophyta</taxon>
        <taxon>core chlorophytes</taxon>
        <taxon>Chlorophyceae</taxon>
        <taxon>CS clade</taxon>
        <taxon>Chlamydomonadales</taxon>
        <taxon>Volvocaceae</taxon>
        <taxon>Gonium</taxon>
    </lineage>
</organism>
<dbReference type="Gene3D" id="1.10.510.10">
    <property type="entry name" value="Transferase(Phosphotransferase) domain 1"/>
    <property type="match status" value="2"/>
</dbReference>
<dbReference type="InterPro" id="IPR008271">
    <property type="entry name" value="Ser/Thr_kinase_AS"/>
</dbReference>
<dbReference type="InterPro" id="IPR000719">
    <property type="entry name" value="Prot_kinase_dom"/>
</dbReference>
<keyword evidence="4" id="KW-1185">Reference proteome</keyword>
<dbReference type="PROSITE" id="PS00108">
    <property type="entry name" value="PROTEIN_KINASE_ST"/>
    <property type="match status" value="1"/>
</dbReference>
<accession>A0A150G3I6</accession>
<comment type="caution">
    <text evidence="3">The sequence shown here is derived from an EMBL/GenBank/DDBJ whole genome shotgun (WGS) entry which is preliminary data.</text>
</comment>
<proteinExistence type="predicted"/>
<protein>
    <recommendedName>
        <fullName evidence="2">Protein kinase domain-containing protein</fullName>
    </recommendedName>
</protein>
<dbReference type="SMART" id="SM00220">
    <property type="entry name" value="S_TKc"/>
    <property type="match status" value="1"/>
</dbReference>
<dbReference type="Proteomes" id="UP000075714">
    <property type="component" value="Unassembled WGS sequence"/>
</dbReference>
<dbReference type="InterPro" id="IPR051681">
    <property type="entry name" value="Ser/Thr_Kinases-Pseudokinases"/>
</dbReference>
<dbReference type="PANTHER" id="PTHR44329">
    <property type="entry name" value="SERINE/THREONINE-PROTEIN KINASE TNNI3K-RELATED"/>
    <property type="match status" value="1"/>
</dbReference>
<dbReference type="OrthoDB" id="5842937at2759"/>
<dbReference type="AlphaFoldDB" id="A0A150G3I6"/>
<evidence type="ECO:0000313" key="4">
    <source>
        <dbReference type="Proteomes" id="UP000075714"/>
    </source>
</evidence>
<evidence type="ECO:0000259" key="2">
    <source>
        <dbReference type="PROSITE" id="PS50011"/>
    </source>
</evidence>
<dbReference type="GO" id="GO:0004674">
    <property type="term" value="F:protein serine/threonine kinase activity"/>
    <property type="evidence" value="ECO:0007669"/>
    <property type="project" value="TreeGrafter"/>
</dbReference>
<dbReference type="SUPFAM" id="SSF56112">
    <property type="entry name" value="Protein kinase-like (PK-like)"/>
    <property type="match status" value="1"/>
</dbReference>
<gene>
    <name evidence="3" type="ORF">GPECTOR_67g279</name>
</gene>
<dbReference type="EMBL" id="LSYV01000068">
    <property type="protein sequence ID" value="KXZ44439.1"/>
    <property type="molecule type" value="Genomic_DNA"/>
</dbReference>
<dbReference type="PROSITE" id="PS50011">
    <property type="entry name" value="PROTEIN_KINASE_DOM"/>
    <property type="match status" value="1"/>
</dbReference>
<name>A0A150G3I6_GONPE</name>
<feature type="compositionally biased region" description="Low complexity" evidence="1">
    <location>
        <begin position="233"/>
        <end position="243"/>
    </location>
</feature>